<evidence type="ECO:0000256" key="4">
    <source>
        <dbReference type="ARBA" id="ARBA00010136"/>
    </source>
</evidence>
<dbReference type="InterPro" id="IPR042097">
    <property type="entry name" value="Aminopeptidase_N-like_N_sf"/>
</dbReference>
<keyword evidence="22" id="KW-0449">Lipoprotein</keyword>
<keyword evidence="21" id="KW-0325">Glycoprotein</keyword>
<feature type="binding site" evidence="24">
    <location>
        <position position="342"/>
    </location>
    <ligand>
        <name>Zn(2+)</name>
        <dbReference type="ChEBI" id="CHEBI:29105"/>
        <note>catalytic</note>
    </ligand>
</feature>
<keyword evidence="6 26" id="KW-0031">Aminopeptidase</keyword>
<dbReference type="PRINTS" id="PR00756">
    <property type="entry name" value="ALADIPTASE"/>
</dbReference>
<keyword evidence="11 24" id="KW-0479">Metal-binding</keyword>
<keyword evidence="18 26" id="KW-0482">Metalloprotease</keyword>
<dbReference type="Pfam" id="PF17900">
    <property type="entry name" value="Peptidase_M1_N"/>
    <property type="match status" value="1"/>
</dbReference>
<dbReference type="GO" id="GO:0008270">
    <property type="term" value="F:zinc ion binding"/>
    <property type="evidence" value="ECO:0007669"/>
    <property type="project" value="UniProtKB-UniRule"/>
</dbReference>
<keyword evidence="8" id="KW-0336">GPI-anchor</keyword>
<evidence type="ECO:0000256" key="2">
    <source>
        <dbReference type="ARBA" id="ARBA00004401"/>
    </source>
</evidence>
<dbReference type="InterPro" id="IPR001930">
    <property type="entry name" value="Peptidase_M1"/>
</dbReference>
<evidence type="ECO:0000256" key="15">
    <source>
        <dbReference type="ARBA" id="ARBA00022837"/>
    </source>
</evidence>
<comment type="similarity">
    <text evidence="4 26">Belongs to the peptidase M1 family.</text>
</comment>
<dbReference type="GO" id="GO:0004230">
    <property type="term" value="F:glutamyl aminopeptidase activity"/>
    <property type="evidence" value="ECO:0007669"/>
    <property type="project" value="UniProtKB-EC"/>
</dbReference>
<dbReference type="Gene3D" id="1.10.390.10">
    <property type="entry name" value="Neutral Protease Domain 2"/>
    <property type="match status" value="1"/>
</dbReference>
<evidence type="ECO:0000256" key="23">
    <source>
        <dbReference type="PIRSR" id="PIRSR634016-1"/>
    </source>
</evidence>
<evidence type="ECO:0000256" key="24">
    <source>
        <dbReference type="PIRSR" id="PIRSR634016-3"/>
    </source>
</evidence>
<proteinExistence type="inferred from homology"/>
<dbReference type="GO" id="GO:0005615">
    <property type="term" value="C:extracellular space"/>
    <property type="evidence" value="ECO:0007669"/>
    <property type="project" value="TreeGrafter"/>
</dbReference>
<evidence type="ECO:0000256" key="27">
    <source>
        <dbReference type="SAM" id="SignalP"/>
    </source>
</evidence>
<evidence type="ECO:0000256" key="12">
    <source>
        <dbReference type="ARBA" id="ARBA00022729"/>
    </source>
</evidence>
<dbReference type="PANTHER" id="PTHR11533:SF276">
    <property type="entry name" value="GLUTAMYL AMINOPEPTIDASE"/>
    <property type="match status" value="1"/>
</dbReference>
<dbReference type="CDD" id="cd09601">
    <property type="entry name" value="M1_APN-Q_like"/>
    <property type="match status" value="1"/>
</dbReference>
<dbReference type="EC" id="3.4.11.-" evidence="26"/>
<comment type="subunit">
    <text evidence="5">Homodimer; disulfide-linked.</text>
</comment>
<keyword evidence="13 26" id="KW-0378">Hydrolase</keyword>
<dbReference type="STRING" id="456900.A0A195CYF3"/>
<evidence type="ECO:0000256" key="17">
    <source>
        <dbReference type="ARBA" id="ARBA00022989"/>
    </source>
</evidence>
<dbReference type="InterPro" id="IPR034016">
    <property type="entry name" value="M1_APN-typ"/>
</dbReference>
<comment type="cofactor">
    <cofactor evidence="24 26">
        <name>Zn(2+)</name>
        <dbReference type="ChEBI" id="CHEBI:29105"/>
    </cofactor>
    <text evidence="24 26">Binds 1 zinc ion per subunit.</text>
</comment>
<comment type="catalytic activity">
    <reaction evidence="1">
        <text>Release of N-terminal glutamate (and to a lesser extent aspartate) from a peptide.</text>
        <dbReference type="EC" id="3.4.11.7"/>
    </reaction>
</comment>
<keyword evidence="7" id="KW-1003">Cell membrane</keyword>
<dbReference type="FunFam" id="2.60.40.1910:FF:000008">
    <property type="entry name" value="Aminopeptidase"/>
    <property type="match status" value="1"/>
</dbReference>
<feature type="signal peptide" evidence="27">
    <location>
        <begin position="1"/>
        <end position="23"/>
    </location>
</feature>
<evidence type="ECO:0000256" key="16">
    <source>
        <dbReference type="ARBA" id="ARBA00022968"/>
    </source>
</evidence>
<dbReference type="SUPFAM" id="SSF63737">
    <property type="entry name" value="Leukotriene A4 hydrolase N-terminal domain"/>
    <property type="match status" value="1"/>
</dbReference>
<organism evidence="31 32">
    <name type="scientific">Cyphomyrmex costatus</name>
    <dbReference type="NCBI Taxonomy" id="456900"/>
    <lineage>
        <taxon>Eukaryota</taxon>
        <taxon>Metazoa</taxon>
        <taxon>Ecdysozoa</taxon>
        <taxon>Arthropoda</taxon>
        <taxon>Hexapoda</taxon>
        <taxon>Insecta</taxon>
        <taxon>Pterygota</taxon>
        <taxon>Neoptera</taxon>
        <taxon>Endopterygota</taxon>
        <taxon>Hymenoptera</taxon>
        <taxon>Apocrita</taxon>
        <taxon>Aculeata</taxon>
        <taxon>Formicoidea</taxon>
        <taxon>Formicidae</taxon>
        <taxon>Myrmicinae</taxon>
        <taxon>Cyphomyrmex</taxon>
    </lineage>
</organism>
<feature type="domain" description="ERAP1-like C-terminal" evidence="29">
    <location>
        <begin position="564"/>
        <end position="832"/>
    </location>
</feature>
<evidence type="ECO:0000313" key="32">
    <source>
        <dbReference type="Proteomes" id="UP000078542"/>
    </source>
</evidence>
<evidence type="ECO:0000256" key="6">
    <source>
        <dbReference type="ARBA" id="ARBA00022438"/>
    </source>
</evidence>
<accession>A0A195CYF3</accession>
<keyword evidence="15" id="KW-0106">Calcium</keyword>
<feature type="domain" description="Peptidase M1 membrane alanine aminopeptidase" evidence="28">
    <location>
        <begin position="277"/>
        <end position="492"/>
    </location>
</feature>
<evidence type="ECO:0000256" key="11">
    <source>
        <dbReference type="ARBA" id="ARBA00022723"/>
    </source>
</evidence>
<dbReference type="PANTHER" id="PTHR11533">
    <property type="entry name" value="PROTEASE M1 ZINC METALLOPROTEASE"/>
    <property type="match status" value="1"/>
</dbReference>
<evidence type="ECO:0000256" key="9">
    <source>
        <dbReference type="ARBA" id="ARBA00022670"/>
    </source>
</evidence>
<evidence type="ECO:0000256" key="1">
    <source>
        <dbReference type="ARBA" id="ARBA00001703"/>
    </source>
</evidence>
<dbReference type="Pfam" id="PF11838">
    <property type="entry name" value="ERAP1_C"/>
    <property type="match status" value="1"/>
</dbReference>
<evidence type="ECO:0000256" key="21">
    <source>
        <dbReference type="ARBA" id="ARBA00023180"/>
    </source>
</evidence>
<evidence type="ECO:0000259" key="30">
    <source>
        <dbReference type="Pfam" id="PF17900"/>
    </source>
</evidence>
<dbReference type="GO" id="GO:0070006">
    <property type="term" value="F:metalloaminopeptidase activity"/>
    <property type="evidence" value="ECO:0007669"/>
    <property type="project" value="TreeGrafter"/>
</dbReference>
<dbReference type="GO" id="GO:0043171">
    <property type="term" value="P:peptide catabolic process"/>
    <property type="evidence" value="ECO:0007669"/>
    <property type="project" value="TreeGrafter"/>
</dbReference>
<comment type="subcellular location">
    <subcellularLocation>
        <location evidence="3">Cell membrane</location>
        <topology evidence="3">Lipid-anchor</topology>
        <topology evidence="3">GPI-anchor</topology>
    </subcellularLocation>
    <subcellularLocation>
        <location evidence="2">Cell membrane</location>
        <topology evidence="2">Single-pass type II membrane protein</topology>
    </subcellularLocation>
</comment>
<evidence type="ECO:0000313" key="31">
    <source>
        <dbReference type="EMBL" id="KYN05612.1"/>
    </source>
</evidence>
<reference evidence="31 32" key="1">
    <citation type="submission" date="2016-03" db="EMBL/GenBank/DDBJ databases">
        <title>Cyphomyrmex costatus WGS genome.</title>
        <authorList>
            <person name="Nygaard S."/>
            <person name="Hu H."/>
            <person name="Boomsma J."/>
            <person name="Zhang G."/>
        </authorList>
    </citation>
    <scope>NUCLEOTIDE SEQUENCE [LARGE SCALE GENOMIC DNA]</scope>
    <source>
        <strain evidence="31">MS0001</strain>
        <tissue evidence="31">Whole body</tissue>
    </source>
</reference>
<evidence type="ECO:0000256" key="8">
    <source>
        <dbReference type="ARBA" id="ARBA00022622"/>
    </source>
</evidence>
<name>A0A195CYF3_9HYME</name>
<protein>
    <recommendedName>
        <fullName evidence="26">Aminopeptidase</fullName>
        <ecNumber evidence="26">3.4.11.-</ecNumber>
    </recommendedName>
</protein>
<keyword evidence="20" id="KW-1015">Disulfide bond</keyword>
<evidence type="ECO:0000259" key="28">
    <source>
        <dbReference type="Pfam" id="PF01433"/>
    </source>
</evidence>
<dbReference type="Gene3D" id="1.25.50.20">
    <property type="match status" value="1"/>
</dbReference>
<gene>
    <name evidence="31" type="ORF">ALC62_03405</name>
</gene>
<evidence type="ECO:0000256" key="22">
    <source>
        <dbReference type="ARBA" id="ARBA00023288"/>
    </source>
</evidence>
<evidence type="ECO:0000256" key="26">
    <source>
        <dbReference type="RuleBase" id="RU364040"/>
    </source>
</evidence>
<evidence type="ECO:0000256" key="13">
    <source>
        <dbReference type="ARBA" id="ARBA00022801"/>
    </source>
</evidence>
<dbReference type="GO" id="GO:0006508">
    <property type="term" value="P:proteolysis"/>
    <property type="evidence" value="ECO:0007669"/>
    <property type="project" value="UniProtKB-KW"/>
</dbReference>
<evidence type="ECO:0000256" key="19">
    <source>
        <dbReference type="ARBA" id="ARBA00023136"/>
    </source>
</evidence>
<dbReference type="SUPFAM" id="SSF55486">
    <property type="entry name" value="Metalloproteases ('zincins'), catalytic domain"/>
    <property type="match status" value="1"/>
</dbReference>
<keyword evidence="10" id="KW-0812">Transmembrane</keyword>
<feature type="site" description="Transition state stabilizer" evidence="25">
    <location>
        <position position="423"/>
    </location>
</feature>
<evidence type="ECO:0000256" key="14">
    <source>
        <dbReference type="ARBA" id="ARBA00022833"/>
    </source>
</evidence>
<evidence type="ECO:0000256" key="10">
    <source>
        <dbReference type="ARBA" id="ARBA00022692"/>
    </source>
</evidence>
<evidence type="ECO:0000256" key="18">
    <source>
        <dbReference type="ARBA" id="ARBA00023049"/>
    </source>
</evidence>
<dbReference type="EMBL" id="KQ977115">
    <property type="protein sequence ID" value="KYN05612.1"/>
    <property type="molecule type" value="Genomic_DNA"/>
</dbReference>
<dbReference type="InterPro" id="IPR045357">
    <property type="entry name" value="Aminopeptidase_N-like_N"/>
</dbReference>
<feature type="binding site" evidence="24">
    <location>
        <position position="361"/>
    </location>
    <ligand>
        <name>Zn(2+)</name>
        <dbReference type="ChEBI" id="CHEBI:29105"/>
        <note>catalytic</note>
    </ligand>
</feature>
<evidence type="ECO:0000256" key="20">
    <source>
        <dbReference type="ARBA" id="ARBA00023157"/>
    </source>
</evidence>
<dbReference type="Gene3D" id="2.60.40.1730">
    <property type="entry name" value="tricorn interacting facor f3 domain"/>
    <property type="match status" value="1"/>
</dbReference>
<evidence type="ECO:0000256" key="7">
    <source>
        <dbReference type="ARBA" id="ARBA00022475"/>
    </source>
</evidence>
<dbReference type="InterPro" id="IPR014782">
    <property type="entry name" value="Peptidase_M1_dom"/>
</dbReference>
<feature type="binding site" evidence="24">
    <location>
        <position position="338"/>
    </location>
    <ligand>
        <name>Zn(2+)</name>
        <dbReference type="ChEBI" id="CHEBI:29105"/>
        <note>catalytic</note>
    </ligand>
</feature>
<dbReference type="InterPro" id="IPR050344">
    <property type="entry name" value="Peptidase_M1_aminopeptidases"/>
</dbReference>
<keyword evidence="12 27" id="KW-0732">Signal</keyword>
<dbReference type="GO" id="GO:0005886">
    <property type="term" value="C:plasma membrane"/>
    <property type="evidence" value="ECO:0007669"/>
    <property type="project" value="UniProtKB-SubCell"/>
</dbReference>
<evidence type="ECO:0000256" key="5">
    <source>
        <dbReference type="ARBA" id="ARBA00011748"/>
    </source>
</evidence>
<keyword evidence="17" id="KW-1133">Transmembrane helix</keyword>
<dbReference type="FunFam" id="1.10.390.10:FF:000013">
    <property type="entry name" value="Aminopeptidase N"/>
    <property type="match status" value="1"/>
</dbReference>
<dbReference type="Proteomes" id="UP000078542">
    <property type="component" value="Unassembled WGS sequence"/>
</dbReference>
<feature type="chain" id="PRO_5008270230" description="Aminopeptidase" evidence="27">
    <location>
        <begin position="24"/>
        <end position="834"/>
    </location>
</feature>
<feature type="active site" description="Proton acceptor" evidence="23">
    <location>
        <position position="339"/>
    </location>
</feature>
<dbReference type="InterPro" id="IPR027268">
    <property type="entry name" value="Peptidase_M4/M1_CTD_sf"/>
</dbReference>
<keyword evidence="32" id="KW-1185">Reference proteome</keyword>
<evidence type="ECO:0000256" key="3">
    <source>
        <dbReference type="ARBA" id="ARBA00004609"/>
    </source>
</evidence>
<dbReference type="InterPro" id="IPR024571">
    <property type="entry name" value="ERAP1-like_C_dom"/>
</dbReference>
<dbReference type="GO" id="GO:0005737">
    <property type="term" value="C:cytoplasm"/>
    <property type="evidence" value="ECO:0007669"/>
    <property type="project" value="TreeGrafter"/>
</dbReference>
<dbReference type="Pfam" id="PF01433">
    <property type="entry name" value="Peptidase_M1"/>
    <property type="match status" value="1"/>
</dbReference>
<evidence type="ECO:0000259" key="29">
    <source>
        <dbReference type="Pfam" id="PF11838"/>
    </source>
</evidence>
<feature type="domain" description="Aminopeptidase N-like N-terminal" evidence="30">
    <location>
        <begin position="40"/>
        <end position="231"/>
    </location>
</feature>
<dbReference type="GO" id="GO:0098552">
    <property type="term" value="C:side of membrane"/>
    <property type="evidence" value="ECO:0007669"/>
    <property type="project" value="UniProtKB-KW"/>
</dbReference>
<keyword evidence="19" id="KW-0472">Membrane</keyword>
<dbReference type="Gene3D" id="2.60.40.1910">
    <property type="match status" value="1"/>
</dbReference>
<sequence>MGFLKLLLNLSLYIILATNRVFCDNDNFEIMYRLPNNTIPFSYNISLILNFEEDNVTFHGESNVKIEIRHTSINNINLHSKKLEINETATTLINDNNTVYKPIEHSYNNVTDILTLNFENALAPGFYILNMKFAGVIPEGSFDKSGLMTFSYTNKGKSNRMIATYSEPTGTRQIFPCWDEPAFKATFNISVMHHKKYTVLSNMPQVRQQLVEEYDMMRTYFDTSPIMSTYLLAIIVIPSSDYVRIPIKNETINIWCRSSLKSQVTFMQGIVEKVTPFLIQYTNNSEKVPKTDHFILPNFAVDGMENWGLILYRESSVIYNDNKHPTYKRQDITMVITHEIAHQWFGNLVTPSWWSYHWLKEGLASFLHTYIIDKIFKNWRTMNFFVVQMFHNSLMWDNGSLNPVTLKLDSTFNKTAILSFVIYFKAAIILRMLQNTITEEVFQKGLITYLTAHEYGSTVPDDLWSAMQSALDKSDVPFGTKDYRINEVMDTWMNQDSYPKVIVRKNNTTGEIIISQKCIYGGSNKWWIPITFATQSNPDFSNTVPRYWLRPDQNVTFLIDPNDWIIVNVQQTGYYRVNYDIKNWEKISSYLNSEQFTNIHVLNRAHIILDLYTYVDGRISGFFYINLIKYLSQEVDYEAWYPLLFRILPLLKNLFFLSEAVYVKITIMELLSNFLQRNIGYLENFDDSRITKVIRLEAIKWACTIGDGYCKNLATMKLSRHLADRELYKFPLGHNFMYCIGLMAANRTTWDKMLELYQKTDPKNLKFRRTLLNSLSCIENPDIIINYLNLATYNTSLFNEEDHSLIFMSVINKHSNDDLILDYILNNFEALKPK</sequence>
<keyword evidence="16" id="KW-0735">Signal-anchor</keyword>
<keyword evidence="14 24" id="KW-0862">Zinc</keyword>
<dbReference type="AlphaFoldDB" id="A0A195CYF3"/>
<keyword evidence="9 26" id="KW-0645">Protease</keyword>
<dbReference type="GO" id="GO:0042277">
    <property type="term" value="F:peptide binding"/>
    <property type="evidence" value="ECO:0007669"/>
    <property type="project" value="TreeGrafter"/>
</dbReference>
<evidence type="ECO:0000256" key="25">
    <source>
        <dbReference type="PIRSR" id="PIRSR634016-4"/>
    </source>
</evidence>